<keyword evidence="2" id="KW-1185">Reference proteome</keyword>
<name>A0A2T2N4U6_CORCC</name>
<dbReference type="AlphaFoldDB" id="A0A2T2N4U6"/>
<reference evidence="1 2" key="1">
    <citation type="journal article" date="2018" name="Front. Microbiol.">
        <title>Genome-Wide Analysis of Corynespora cassiicola Leaf Fall Disease Putative Effectors.</title>
        <authorList>
            <person name="Lopez D."/>
            <person name="Ribeiro S."/>
            <person name="Label P."/>
            <person name="Fumanal B."/>
            <person name="Venisse J.S."/>
            <person name="Kohler A."/>
            <person name="de Oliveira R.R."/>
            <person name="Labutti K."/>
            <person name="Lipzen A."/>
            <person name="Lail K."/>
            <person name="Bauer D."/>
            <person name="Ohm R.A."/>
            <person name="Barry K.W."/>
            <person name="Spatafora J."/>
            <person name="Grigoriev I.V."/>
            <person name="Martin F.M."/>
            <person name="Pujade-Renaud V."/>
        </authorList>
    </citation>
    <scope>NUCLEOTIDE SEQUENCE [LARGE SCALE GENOMIC DNA]</scope>
    <source>
        <strain evidence="1 2">Philippines</strain>
    </source>
</reference>
<organism evidence="1 2">
    <name type="scientific">Corynespora cassiicola Philippines</name>
    <dbReference type="NCBI Taxonomy" id="1448308"/>
    <lineage>
        <taxon>Eukaryota</taxon>
        <taxon>Fungi</taxon>
        <taxon>Dikarya</taxon>
        <taxon>Ascomycota</taxon>
        <taxon>Pezizomycotina</taxon>
        <taxon>Dothideomycetes</taxon>
        <taxon>Pleosporomycetidae</taxon>
        <taxon>Pleosporales</taxon>
        <taxon>Corynesporascaceae</taxon>
        <taxon>Corynespora</taxon>
    </lineage>
</organism>
<proteinExistence type="predicted"/>
<dbReference type="EMBL" id="KZ678149">
    <property type="protein sequence ID" value="PSN60472.1"/>
    <property type="molecule type" value="Genomic_DNA"/>
</dbReference>
<evidence type="ECO:0000313" key="2">
    <source>
        <dbReference type="Proteomes" id="UP000240883"/>
    </source>
</evidence>
<dbReference type="Proteomes" id="UP000240883">
    <property type="component" value="Unassembled WGS sequence"/>
</dbReference>
<evidence type="ECO:0000313" key="1">
    <source>
        <dbReference type="EMBL" id="PSN60472.1"/>
    </source>
</evidence>
<dbReference type="OrthoDB" id="3439492at2759"/>
<sequence>MKTDCLATHTYSPVQIKSLRAVSFSYDVPYTTLYDRIHGALPRRDTRPTTCKLTAIEEVLLECMFNLDPQGSPPRASIVRETANIILSI</sequence>
<dbReference type="STRING" id="1448308.A0A2T2N4U6"/>
<gene>
    <name evidence="1" type="ORF">BS50DRAFT_564193</name>
</gene>
<accession>A0A2T2N4U6</accession>
<evidence type="ECO:0008006" key="3">
    <source>
        <dbReference type="Google" id="ProtNLM"/>
    </source>
</evidence>
<protein>
    <recommendedName>
        <fullName evidence="3">HTH psq-type domain-containing protein</fullName>
    </recommendedName>
</protein>